<dbReference type="InterPro" id="IPR002789">
    <property type="entry name" value="HerA_central"/>
</dbReference>
<keyword evidence="2" id="KW-0547">Nucleotide-binding</keyword>
<dbReference type="PANTHER" id="PTHR42957:SF1">
    <property type="entry name" value="HELICASE MJ1565-RELATED"/>
    <property type="match status" value="1"/>
</dbReference>
<evidence type="ECO:0000313" key="2">
    <source>
        <dbReference type="EMBL" id="NKY66108.1"/>
    </source>
</evidence>
<dbReference type="Gene3D" id="3.40.50.300">
    <property type="entry name" value="P-loop containing nucleotide triphosphate hydrolases"/>
    <property type="match status" value="2"/>
</dbReference>
<organism evidence="2 3">
    <name type="scientific">Weissella hellenica</name>
    <dbReference type="NCBI Taxonomy" id="46256"/>
    <lineage>
        <taxon>Bacteria</taxon>
        <taxon>Bacillati</taxon>
        <taxon>Bacillota</taxon>
        <taxon>Bacilli</taxon>
        <taxon>Lactobacillales</taxon>
        <taxon>Lactobacillaceae</taxon>
        <taxon>Weissella</taxon>
    </lineage>
</organism>
<dbReference type="Pfam" id="PF01935">
    <property type="entry name" value="DUF87"/>
    <property type="match status" value="1"/>
</dbReference>
<protein>
    <submittedName>
        <fullName evidence="2">ATP-binding protein</fullName>
    </submittedName>
</protein>
<dbReference type="InterPro" id="IPR027417">
    <property type="entry name" value="P-loop_NTPase"/>
</dbReference>
<dbReference type="AlphaFoldDB" id="A0A7X6RCD0"/>
<dbReference type="SUPFAM" id="SSF52540">
    <property type="entry name" value="P-loop containing nucleoside triphosphate hydrolases"/>
    <property type="match status" value="1"/>
</dbReference>
<accession>A0A7X6RCD0</accession>
<dbReference type="PANTHER" id="PTHR42957">
    <property type="entry name" value="HELICASE MJ1565-RELATED"/>
    <property type="match status" value="1"/>
</dbReference>
<feature type="domain" description="Helicase HerA central" evidence="1">
    <location>
        <begin position="17"/>
        <end position="109"/>
    </location>
</feature>
<dbReference type="Proteomes" id="UP000585749">
    <property type="component" value="Unassembled WGS sequence"/>
</dbReference>
<proteinExistence type="predicted"/>
<keyword evidence="2" id="KW-0067">ATP-binding</keyword>
<comment type="caution">
    <text evidence="2">The sequence shown here is derived from an EMBL/GenBank/DDBJ whole genome shotgun (WGS) entry which is preliminary data.</text>
</comment>
<evidence type="ECO:0000259" key="1">
    <source>
        <dbReference type="Pfam" id="PF01935"/>
    </source>
</evidence>
<dbReference type="InterPro" id="IPR008571">
    <property type="entry name" value="HerA-like"/>
</dbReference>
<dbReference type="OrthoDB" id="9806951at2"/>
<reference evidence="2 3" key="1">
    <citation type="submission" date="2020-04" db="EMBL/GenBank/DDBJ databases">
        <title>MicrobeNet Type strains.</title>
        <authorList>
            <person name="Nicholson A.C."/>
        </authorList>
    </citation>
    <scope>NUCLEOTIDE SEQUENCE [LARGE SCALE GENOMIC DNA]</scope>
    <source>
        <strain evidence="2 3">CCUG 33494</strain>
    </source>
</reference>
<gene>
    <name evidence="2" type="ORF">HF960_00050</name>
</gene>
<sequence length="400" mass="45177">MIKEGENMISIPLSNQLTISADDLLQQHLLILGATGSGKSTSAMNILHGLMSANQTTMIIDPTGEYQHLPNAVVAKLGYNAYIDYEQLTGDDFNLLFGVTDVDMQEKLVDALTSLKIQKNIIGQPGIYKKINRPWQDFEEDIKRLYHYPQPVDISLLPEQLRQEYAISVDDFDLIGQEIDEIGFKKCLPLIRRIKRLINQPRFQHLFHMPITDETSAAVTEMQTDVMYLLRLFASHKSDHKILVIDCSIFTDNLALGKVLVSLLTTALLREKQQLKHSVPVTVLIDEAHRYLMADHLETTGIFRIAREGRKLGLFLMVTTQSPLDLAPQLLGQFGHYLVHQLNTASELAQLPVLQEYAQQIVHENIGQALLAGNNFVTPQLLNIQMVAEMNHQTATPKFF</sequence>
<dbReference type="EMBL" id="JAAXPM010000001">
    <property type="protein sequence ID" value="NKY66108.1"/>
    <property type="molecule type" value="Genomic_DNA"/>
</dbReference>
<dbReference type="GO" id="GO:0005524">
    <property type="term" value="F:ATP binding"/>
    <property type="evidence" value="ECO:0007669"/>
    <property type="project" value="UniProtKB-KW"/>
</dbReference>
<evidence type="ECO:0000313" key="3">
    <source>
        <dbReference type="Proteomes" id="UP000585749"/>
    </source>
</evidence>
<name>A0A7X6RCD0_WEIHE</name>